<accession>A0ABU1X7H9</accession>
<evidence type="ECO:0000313" key="1">
    <source>
        <dbReference type="EMBL" id="MDR7166503.1"/>
    </source>
</evidence>
<dbReference type="InterPro" id="IPR011009">
    <property type="entry name" value="Kinase-like_dom_sf"/>
</dbReference>
<dbReference type="InterPro" id="IPR006748">
    <property type="entry name" value="NH2Glyco/OHUrea_AB-resist_kin"/>
</dbReference>
<reference evidence="1 2" key="1">
    <citation type="submission" date="2023-07" db="EMBL/GenBank/DDBJ databases">
        <title>Sorghum-associated microbial communities from plants grown in Nebraska, USA.</title>
        <authorList>
            <person name="Schachtman D."/>
        </authorList>
    </citation>
    <scope>NUCLEOTIDE SEQUENCE [LARGE SCALE GENOMIC DNA]</scope>
    <source>
        <strain evidence="1 2">4272</strain>
    </source>
</reference>
<organism evidence="1 2">
    <name type="scientific">Nocardia kruczakiae</name>
    <dbReference type="NCBI Taxonomy" id="261477"/>
    <lineage>
        <taxon>Bacteria</taxon>
        <taxon>Bacillati</taxon>
        <taxon>Actinomycetota</taxon>
        <taxon>Actinomycetes</taxon>
        <taxon>Mycobacteriales</taxon>
        <taxon>Nocardiaceae</taxon>
        <taxon>Nocardia</taxon>
    </lineage>
</organism>
<proteinExistence type="predicted"/>
<comment type="caution">
    <text evidence="1">The sequence shown here is derived from an EMBL/GenBank/DDBJ whole genome shotgun (WGS) entry which is preliminary data.</text>
</comment>
<dbReference type="RefSeq" id="WP_310398563.1">
    <property type="nucleotide sequence ID" value="NZ_JAVDWW010000001.1"/>
</dbReference>
<dbReference type="Pfam" id="PF04655">
    <property type="entry name" value="APH_6_hur"/>
    <property type="match status" value="1"/>
</dbReference>
<dbReference type="Proteomes" id="UP001251217">
    <property type="component" value="Unassembled WGS sequence"/>
</dbReference>
<protein>
    <submittedName>
        <fullName evidence="1">Streptomycin 6-kinase</fullName>
    </submittedName>
</protein>
<dbReference type="SUPFAM" id="SSF56112">
    <property type="entry name" value="Protein kinase-like (PK-like)"/>
    <property type="match status" value="1"/>
</dbReference>
<evidence type="ECO:0000313" key="2">
    <source>
        <dbReference type="Proteomes" id="UP001251217"/>
    </source>
</evidence>
<sequence>MTVPAIPERLEKAILFLRGEQDGRQWLDALPDRIAHYAREWKLELHSVADSGAMSCCVYATTDNGTAAVLKLPVDRESGATEVGLLERWSAAGAAPEVLEQDDSGVFLMTRIVPGHIVWPIDGPADSERFGELLLRLNATGLPEPPALKDLADVAAMRIGWARERFADSRYAEDMKAFGADDHLAAAEQVLNLLLRTTTQRHILHGDLQAKNILQGPDHWHAIDPLGAVGDINAEAGLWVAIQDGPASIVDRLTELREHPILDENRLHAWTYVFAVAEYRSYLPISAERMAAFVSRVDVAGCVCRLRISRSRSSRFIPPGPGLRPSDRP</sequence>
<gene>
    <name evidence="1" type="ORF">J2W56_000221</name>
</gene>
<dbReference type="EMBL" id="JAVDWW010000001">
    <property type="protein sequence ID" value="MDR7166503.1"/>
    <property type="molecule type" value="Genomic_DNA"/>
</dbReference>
<keyword evidence="2" id="KW-1185">Reference proteome</keyword>
<name>A0ABU1X7H9_9NOCA</name>